<dbReference type="PATRIC" id="fig|1459.3.peg.424"/>
<name>A0A0M0G742_SPOGL</name>
<dbReference type="AlphaFoldDB" id="A0A0M0G742"/>
<evidence type="ECO:0000313" key="1">
    <source>
        <dbReference type="EMBL" id="KON85720.1"/>
    </source>
</evidence>
<dbReference type="EMBL" id="LGUF01000007">
    <property type="protein sequence ID" value="KON85720.1"/>
    <property type="molecule type" value="Genomic_DNA"/>
</dbReference>
<accession>A0A0M0G742</accession>
<organism evidence="1 2">
    <name type="scientific">Sporosarcina globispora</name>
    <name type="common">Bacillus globisporus</name>
    <dbReference type="NCBI Taxonomy" id="1459"/>
    <lineage>
        <taxon>Bacteria</taxon>
        <taxon>Bacillati</taxon>
        <taxon>Bacillota</taxon>
        <taxon>Bacilli</taxon>
        <taxon>Bacillales</taxon>
        <taxon>Caryophanaceae</taxon>
        <taxon>Sporosarcina</taxon>
    </lineage>
</organism>
<comment type="caution">
    <text evidence="1">The sequence shown here is derived from an EMBL/GenBank/DDBJ whole genome shotgun (WGS) entry which is preliminary data.</text>
</comment>
<dbReference type="Proteomes" id="UP000037109">
    <property type="component" value="Unassembled WGS sequence"/>
</dbReference>
<proteinExistence type="predicted"/>
<evidence type="ECO:0000313" key="2">
    <source>
        <dbReference type="Proteomes" id="UP000037109"/>
    </source>
</evidence>
<protein>
    <submittedName>
        <fullName evidence="1">Uncharacterized protein</fullName>
    </submittedName>
</protein>
<gene>
    <name evidence="1" type="ORF">AF332_01990</name>
</gene>
<reference evidence="2" key="1">
    <citation type="submission" date="2015-07" db="EMBL/GenBank/DDBJ databases">
        <title>Fjat-10036 dsm4.</title>
        <authorList>
            <person name="Liu B."/>
            <person name="Wang J."/>
            <person name="Zhu Y."/>
            <person name="Liu G."/>
            <person name="Chen Q."/>
            <person name="Chen Z."/>
            <person name="Lan J."/>
            <person name="Che J."/>
            <person name="Ge C."/>
            <person name="Shi H."/>
            <person name="Pan Z."/>
            <person name="Liu X."/>
        </authorList>
    </citation>
    <scope>NUCLEOTIDE SEQUENCE [LARGE SCALE GENOMIC DNA]</scope>
    <source>
        <strain evidence="2">DSM 4</strain>
    </source>
</reference>
<keyword evidence="2" id="KW-1185">Reference proteome</keyword>
<sequence length="77" mass="9052">MIKRQLLFWKLPGKHPVFYSLIVAKISENIFADKKKFKIAPSPVFLKKQETIMVIHSSKYMQRKKKSLSIVRAVFLC</sequence>
<dbReference type="STRING" id="1459.AF332_01990"/>